<evidence type="ECO:0000313" key="3">
    <source>
        <dbReference type="EMBL" id="PBK98291.1"/>
    </source>
</evidence>
<sequence>MESQHLEISLRSVGRQTQRSNEDDLRLVTLLQLDGPSRELAMLLKNVEEGLKAGSSWWRRILWRLRWPFNKADIEEDLKKIESQSSVSGSYAHSSEAKFGTGSTEFYETQKNGSAESPALWCPGSCVGNTILASIIVDHLQLLPMDRDKKTLILKNVLHSLWKQLIQEPGLSPLIISLYNNRTPLLLDTLTNYFSQVLSSFCHVYIILDALDEFPDNDGGWEKLINALQTLGINISLLVMTRDISMKGLLFTRLNIQAADEDISLYIASKLSGGHLAYLVEGQKDL</sequence>
<accession>A0A2H3DSU8</accession>
<name>A0A2H3DSU8_ARMGA</name>
<dbReference type="EMBL" id="KZ293648">
    <property type="protein sequence ID" value="PBK98291.1"/>
    <property type="molecule type" value="Genomic_DNA"/>
</dbReference>
<evidence type="ECO:0000259" key="2">
    <source>
        <dbReference type="Pfam" id="PF24883"/>
    </source>
</evidence>
<dbReference type="Pfam" id="PF24883">
    <property type="entry name" value="NPHP3_N"/>
    <property type="match status" value="1"/>
</dbReference>
<evidence type="ECO:0000313" key="4">
    <source>
        <dbReference type="Proteomes" id="UP000217790"/>
    </source>
</evidence>
<dbReference type="STRING" id="47427.A0A2H3DSU8"/>
<keyword evidence="4" id="KW-1185">Reference proteome</keyword>
<dbReference type="PANTHER" id="PTHR10039">
    <property type="entry name" value="AMELOGENIN"/>
    <property type="match status" value="1"/>
</dbReference>
<dbReference type="InParanoid" id="A0A2H3DSU8"/>
<dbReference type="Proteomes" id="UP000217790">
    <property type="component" value="Unassembled WGS sequence"/>
</dbReference>
<dbReference type="AlphaFoldDB" id="A0A2H3DSU8"/>
<dbReference type="PANTHER" id="PTHR10039:SF15">
    <property type="entry name" value="NACHT DOMAIN-CONTAINING PROTEIN"/>
    <property type="match status" value="1"/>
</dbReference>
<gene>
    <name evidence="3" type="ORF">ARMGADRAFT_1026352</name>
</gene>
<evidence type="ECO:0000256" key="1">
    <source>
        <dbReference type="ARBA" id="ARBA00022737"/>
    </source>
</evidence>
<dbReference type="InterPro" id="IPR056884">
    <property type="entry name" value="NPHP3-like_N"/>
</dbReference>
<dbReference type="OrthoDB" id="7464126at2759"/>
<reference evidence="4" key="1">
    <citation type="journal article" date="2017" name="Nat. Ecol. Evol.">
        <title>Genome expansion and lineage-specific genetic innovations in the forest pathogenic fungi Armillaria.</title>
        <authorList>
            <person name="Sipos G."/>
            <person name="Prasanna A.N."/>
            <person name="Walter M.C."/>
            <person name="O'Connor E."/>
            <person name="Balint B."/>
            <person name="Krizsan K."/>
            <person name="Kiss B."/>
            <person name="Hess J."/>
            <person name="Varga T."/>
            <person name="Slot J."/>
            <person name="Riley R."/>
            <person name="Boka B."/>
            <person name="Rigling D."/>
            <person name="Barry K."/>
            <person name="Lee J."/>
            <person name="Mihaltcheva S."/>
            <person name="LaButti K."/>
            <person name="Lipzen A."/>
            <person name="Waldron R."/>
            <person name="Moloney N.M."/>
            <person name="Sperisen C."/>
            <person name="Kredics L."/>
            <person name="Vagvoelgyi C."/>
            <person name="Patrignani A."/>
            <person name="Fitzpatrick D."/>
            <person name="Nagy I."/>
            <person name="Doyle S."/>
            <person name="Anderson J.B."/>
            <person name="Grigoriev I.V."/>
            <person name="Gueldener U."/>
            <person name="Muensterkoetter M."/>
            <person name="Nagy L.G."/>
        </authorList>
    </citation>
    <scope>NUCLEOTIDE SEQUENCE [LARGE SCALE GENOMIC DNA]</scope>
    <source>
        <strain evidence="4">Ar21-2</strain>
    </source>
</reference>
<feature type="domain" description="Nephrocystin 3-like N-terminal" evidence="2">
    <location>
        <begin position="107"/>
        <end position="242"/>
    </location>
</feature>
<organism evidence="3 4">
    <name type="scientific">Armillaria gallica</name>
    <name type="common">Bulbous honey fungus</name>
    <name type="synonym">Armillaria bulbosa</name>
    <dbReference type="NCBI Taxonomy" id="47427"/>
    <lineage>
        <taxon>Eukaryota</taxon>
        <taxon>Fungi</taxon>
        <taxon>Dikarya</taxon>
        <taxon>Basidiomycota</taxon>
        <taxon>Agaricomycotina</taxon>
        <taxon>Agaricomycetes</taxon>
        <taxon>Agaricomycetidae</taxon>
        <taxon>Agaricales</taxon>
        <taxon>Marasmiineae</taxon>
        <taxon>Physalacriaceae</taxon>
        <taxon>Armillaria</taxon>
    </lineage>
</organism>
<protein>
    <recommendedName>
        <fullName evidence="2">Nephrocystin 3-like N-terminal domain-containing protein</fullName>
    </recommendedName>
</protein>
<proteinExistence type="predicted"/>
<keyword evidence="1" id="KW-0677">Repeat</keyword>